<evidence type="ECO:0000256" key="8">
    <source>
        <dbReference type="ARBA" id="ARBA00039077"/>
    </source>
</evidence>
<dbReference type="PANTHER" id="PTHR15944:SF3">
    <property type="entry name" value="PRENYLCYSTEINE OXIDASE 1"/>
    <property type="match status" value="1"/>
</dbReference>
<evidence type="ECO:0000256" key="1">
    <source>
        <dbReference type="ARBA" id="ARBA00001974"/>
    </source>
</evidence>
<evidence type="ECO:0000256" key="7">
    <source>
        <dbReference type="ARBA" id="ARBA00023228"/>
    </source>
</evidence>
<gene>
    <name evidence="15" type="ORF">EOD39_21633</name>
</gene>
<comment type="catalytic activity">
    <reaction evidence="11">
        <text>S-(2E,6E)-farnesyl-L-cysteine + O2 + H2O = (2E,6E)-farnesal + L-cysteine + H2O2</text>
        <dbReference type="Rhea" id="RHEA:30231"/>
        <dbReference type="ChEBI" id="CHEBI:15377"/>
        <dbReference type="ChEBI" id="CHEBI:15379"/>
        <dbReference type="ChEBI" id="CHEBI:15894"/>
        <dbReference type="ChEBI" id="CHEBI:16240"/>
        <dbReference type="ChEBI" id="CHEBI:35235"/>
        <dbReference type="ChEBI" id="CHEBI:62141"/>
        <dbReference type="EC" id="1.8.3.5"/>
    </reaction>
    <physiologicalReaction direction="left-to-right" evidence="11">
        <dbReference type="Rhea" id="RHEA:30232"/>
    </physiologicalReaction>
</comment>
<dbReference type="GO" id="GO:0030328">
    <property type="term" value="P:prenylcysteine catabolic process"/>
    <property type="evidence" value="ECO:0007669"/>
    <property type="project" value="InterPro"/>
</dbReference>
<evidence type="ECO:0000256" key="12">
    <source>
        <dbReference type="ARBA" id="ARBA00048495"/>
    </source>
</evidence>
<evidence type="ECO:0000259" key="14">
    <source>
        <dbReference type="Pfam" id="PF07156"/>
    </source>
</evidence>
<evidence type="ECO:0000256" key="13">
    <source>
        <dbReference type="ARBA" id="ARBA00049343"/>
    </source>
</evidence>
<keyword evidence="3" id="KW-0285">Flavoprotein</keyword>
<name>A0A444US64_ACIRT</name>
<dbReference type="InterPro" id="IPR010795">
    <property type="entry name" value="Prenylcys_lyase"/>
</dbReference>
<comment type="subcellular location">
    <subcellularLocation>
        <location evidence="2">Lysosome</location>
    </subcellularLocation>
</comment>
<comment type="caution">
    <text evidence="15">The sequence shown here is derived from an EMBL/GenBank/DDBJ whole genome shotgun (WGS) entry which is preliminary data.</text>
</comment>
<evidence type="ECO:0000256" key="10">
    <source>
        <dbReference type="ARBA" id="ARBA00045287"/>
    </source>
</evidence>
<dbReference type="GO" id="GO:0030327">
    <property type="term" value="P:prenylated protein catabolic process"/>
    <property type="evidence" value="ECO:0007669"/>
    <property type="project" value="TreeGrafter"/>
</dbReference>
<dbReference type="GO" id="GO:0005764">
    <property type="term" value="C:lysosome"/>
    <property type="evidence" value="ECO:0007669"/>
    <property type="project" value="UniProtKB-SubCell"/>
</dbReference>
<evidence type="ECO:0000256" key="9">
    <source>
        <dbReference type="ARBA" id="ARBA00040608"/>
    </source>
</evidence>
<dbReference type="GO" id="GO:0001735">
    <property type="term" value="F:prenylcysteine oxidase activity"/>
    <property type="evidence" value="ECO:0007669"/>
    <property type="project" value="UniProtKB-EC"/>
</dbReference>
<evidence type="ECO:0000256" key="5">
    <source>
        <dbReference type="ARBA" id="ARBA00023002"/>
    </source>
</evidence>
<evidence type="ECO:0000256" key="11">
    <source>
        <dbReference type="ARBA" id="ARBA00047616"/>
    </source>
</evidence>
<evidence type="ECO:0000256" key="4">
    <source>
        <dbReference type="ARBA" id="ARBA00022827"/>
    </source>
</evidence>
<evidence type="ECO:0000313" key="15">
    <source>
        <dbReference type="EMBL" id="RXM90998.1"/>
    </source>
</evidence>
<keyword evidence="16" id="KW-1185">Reference proteome</keyword>
<keyword evidence="5" id="KW-0560">Oxidoreductase</keyword>
<dbReference type="AlphaFoldDB" id="A0A444US64"/>
<organism evidence="15 16">
    <name type="scientific">Acipenser ruthenus</name>
    <name type="common">Sterlet sturgeon</name>
    <dbReference type="NCBI Taxonomy" id="7906"/>
    <lineage>
        <taxon>Eukaryota</taxon>
        <taxon>Metazoa</taxon>
        <taxon>Chordata</taxon>
        <taxon>Craniata</taxon>
        <taxon>Vertebrata</taxon>
        <taxon>Euteleostomi</taxon>
        <taxon>Actinopterygii</taxon>
        <taxon>Chondrostei</taxon>
        <taxon>Acipenseriformes</taxon>
        <taxon>Acipenseridae</taxon>
        <taxon>Acipenser</taxon>
    </lineage>
</organism>
<keyword evidence="7" id="KW-0458">Lysosome</keyword>
<dbReference type="Proteomes" id="UP000289886">
    <property type="component" value="Unassembled WGS sequence"/>
</dbReference>
<dbReference type="InterPro" id="IPR017046">
    <property type="entry name" value="Prenylcysteine_Oxase1"/>
</dbReference>
<dbReference type="EMBL" id="SCEB01011073">
    <property type="protein sequence ID" value="RXM90998.1"/>
    <property type="molecule type" value="Genomic_DNA"/>
</dbReference>
<dbReference type="EC" id="1.8.3.5" evidence="8"/>
<reference evidence="15 16" key="1">
    <citation type="submission" date="2019-01" db="EMBL/GenBank/DDBJ databases">
        <title>Draft Genome and Complete Hox-Cluster Characterization of the Sterlet Sturgeon (Acipenser ruthenus).</title>
        <authorList>
            <person name="Wei Q."/>
        </authorList>
    </citation>
    <scope>NUCLEOTIDE SEQUENCE [LARGE SCALE GENOMIC DNA]</scope>
    <source>
        <strain evidence="15">WHYD16114868_AA</strain>
        <tissue evidence="15">Blood</tissue>
    </source>
</reference>
<comment type="function">
    <text evidence="10">Prenylcysteine oxidase that cleaves the thioether bond of prenyl-L-cysteines, such as farnesylcysteine and geranylgeranylcysteine. Only active against free prenylcysteines and not prenylcysteine residues within prenylated proteins or peptides. Involved in the final step in the degradation of prenylated proteins, by degrading prenylcysteines after the protein has been degraded.</text>
</comment>
<proteinExistence type="predicted"/>
<evidence type="ECO:0000313" key="16">
    <source>
        <dbReference type="Proteomes" id="UP000289886"/>
    </source>
</evidence>
<comment type="cofactor">
    <cofactor evidence="1">
        <name>FAD</name>
        <dbReference type="ChEBI" id="CHEBI:57692"/>
    </cofactor>
</comment>
<feature type="domain" description="Prenylcysteine lyase" evidence="14">
    <location>
        <begin position="1"/>
        <end position="205"/>
    </location>
</feature>
<keyword evidence="4" id="KW-0274">FAD</keyword>
<dbReference type="Pfam" id="PF07156">
    <property type="entry name" value="Prenylcys_lyase"/>
    <property type="match status" value="1"/>
</dbReference>
<comment type="catalytic activity">
    <reaction evidence="12">
        <text>an S-polyprenyl-L-cysteine + O2 + H2O = a polyprenal + L-cysteine + H2O2</text>
        <dbReference type="Rhea" id="RHEA:53892"/>
        <dbReference type="Rhea" id="RHEA-COMP:13675"/>
        <dbReference type="Rhea" id="RHEA-COMP:13676"/>
        <dbReference type="ChEBI" id="CHEBI:15377"/>
        <dbReference type="ChEBI" id="CHEBI:15379"/>
        <dbReference type="ChEBI" id="CHEBI:16240"/>
        <dbReference type="ChEBI" id="CHEBI:35235"/>
        <dbReference type="ChEBI" id="CHEBI:137934"/>
        <dbReference type="ChEBI" id="CHEBI:137935"/>
        <dbReference type="EC" id="1.8.3.5"/>
    </reaction>
    <physiologicalReaction direction="left-to-right" evidence="12">
        <dbReference type="Rhea" id="RHEA:53893"/>
    </physiologicalReaction>
</comment>
<sequence>MYEVSYTGQSGAAHSLYDIVFIATPLHPGISDISFPNFSPPIPSHFSGRYHQTVATLVQGRLNTSYFGLHFSGDSRVSEVLMMEREGLAVHSVSSLDPVTVPQGYSRPPASQPKVWKVFSPAPLSEAQLGALFLSRDAVSETRWLAYPTYTLPRGLPPVVLHDRLYYLSGIEWAASAMEMSAIAARNAVLLAHHRWHGTEDRTDQEDLHSRLKNEL</sequence>
<evidence type="ECO:0000256" key="3">
    <source>
        <dbReference type="ARBA" id="ARBA00022630"/>
    </source>
</evidence>
<evidence type="ECO:0000256" key="6">
    <source>
        <dbReference type="ARBA" id="ARBA00023180"/>
    </source>
</evidence>
<accession>A0A444US64</accession>
<keyword evidence="6" id="KW-0325">Glycoprotein</keyword>
<dbReference type="PANTHER" id="PTHR15944">
    <property type="entry name" value="FARNESYLCYSTEINE LYASE"/>
    <property type="match status" value="1"/>
</dbReference>
<evidence type="ECO:0000256" key="2">
    <source>
        <dbReference type="ARBA" id="ARBA00004371"/>
    </source>
</evidence>
<comment type="catalytic activity">
    <reaction evidence="13">
        <text>[(2E,6E,10E)-geranylgeranyl]-L-cysteine + O2 + H2O = (2E,6E,10E)-geranylgeranial + L-cysteine + H2O2</text>
        <dbReference type="Rhea" id="RHEA:70407"/>
        <dbReference type="ChEBI" id="CHEBI:15377"/>
        <dbReference type="ChEBI" id="CHEBI:15379"/>
        <dbReference type="ChEBI" id="CHEBI:16240"/>
        <dbReference type="ChEBI" id="CHEBI:35235"/>
        <dbReference type="ChEBI" id="CHEBI:189549"/>
        <dbReference type="ChEBI" id="CHEBI:189554"/>
        <dbReference type="EC" id="1.8.3.5"/>
    </reaction>
    <physiologicalReaction direction="left-to-right" evidence="13">
        <dbReference type="Rhea" id="RHEA:70408"/>
    </physiologicalReaction>
</comment>
<protein>
    <recommendedName>
        <fullName evidence="9">Prenylcysteine oxidase 1</fullName>
        <ecNumber evidence="8">1.8.3.5</ecNumber>
    </recommendedName>
</protein>